<dbReference type="PROSITE" id="PS01239">
    <property type="entry name" value="DYNEIN_LIGHT_1"/>
    <property type="match status" value="1"/>
</dbReference>
<keyword evidence="12" id="KW-0539">Nucleus</keyword>
<evidence type="ECO:0000313" key="15">
    <source>
        <dbReference type="Proteomes" id="UP000186303"/>
    </source>
</evidence>
<dbReference type="Pfam" id="PF01221">
    <property type="entry name" value="Dynein_light"/>
    <property type="match status" value="1"/>
</dbReference>
<dbReference type="AlphaFoldDB" id="A0A1M8AAH0"/>
<keyword evidence="8" id="KW-0653">Protein transport</keyword>
<dbReference type="PANTHER" id="PTHR11886:SF35">
    <property type="entry name" value="DYNEIN LIGHT CHAIN"/>
    <property type="match status" value="1"/>
</dbReference>
<evidence type="ECO:0000256" key="2">
    <source>
        <dbReference type="ARBA" id="ARBA00004245"/>
    </source>
</evidence>
<dbReference type="STRING" id="1230383.A0A1M8AAH0"/>
<name>A0A1M8AAH0_MALS4</name>
<reference evidence="15" key="1">
    <citation type="journal article" date="2017" name="Nucleic Acids Res.">
        <title>Proteogenomics produces comprehensive and highly accurate protein-coding gene annotation in a complete genome assembly of Malassezia sympodialis.</title>
        <authorList>
            <person name="Zhu Y."/>
            <person name="Engstroem P.G."/>
            <person name="Tellgren-Roth C."/>
            <person name="Baudo C.D."/>
            <person name="Kennell J.C."/>
            <person name="Sun S."/>
            <person name="Billmyre R.B."/>
            <person name="Schroeder M.S."/>
            <person name="Andersson A."/>
            <person name="Holm T."/>
            <person name="Sigurgeirsson B."/>
            <person name="Wu G."/>
            <person name="Sankaranarayanan S.R."/>
            <person name="Siddharthan R."/>
            <person name="Sanyal K."/>
            <person name="Lundeberg J."/>
            <person name="Nystedt B."/>
            <person name="Boekhout T."/>
            <person name="Dawson T.L. Jr."/>
            <person name="Heitman J."/>
            <person name="Scheynius A."/>
            <person name="Lehtioe J."/>
        </authorList>
    </citation>
    <scope>NUCLEOTIDE SEQUENCE [LARGE SCALE GENOMIC DNA]</scope>
    <source>
        <strain evidence="15">ATCC 42132</strain>
    </source>
</reference>
<keyword evidence="5 13" id="KW-0963">Cytoplasm</keyword>
<evidence type="ECO:0000256" key="8">
    <source>
        <dbReference type="ARBA" id="ARBA00022927"/>
    </source>
</evidence>
<gene>
    <name evidence="14" type="ORF">MSYG_3790</name>
</gene>
<dbReference type="InterPro" id="IPR019763">
    <property type="entry name" value="Dynein_light_1/2_CS"/>
</dbReference>
<evidence type="ECO:0000256" key="6">
    <source>
        <dbReference type="ARBA" id="ARBA00022701"/>
    </source>
</evidence>
<dbReference type="Gene3D" id="3.30.740.10">
    <property type="entry name" value="Protein Inhibitor Of Neuronal Nitric Oxide Synthase"/>
    <property type="match status" value="1"/>
</dbReference>
<evidence type="ECO:0000256" key="13">
    <source>
        <dbReference type="RuleBase" id="RU365010"/>
    </source>
</evidence>
<accession>A0A1M8AAH0</accession>
<dbReference type="CDD" id="cd21452">
    <property type="entry name" value="DLC-like_DYNLL1_DYNLL2"/>
    <property type="match status" value="1"/>
</dbReference>
<dbReference type="GO" id="GO:0005634">
    <property type="term" value="C:nucleus"/>
    <property type="evidence" value="ECO:0007669"/>
    <property type="project" value="UniProtKB-SubCell"/>
</dbReference>
<dbReference type="SMART" id="SM01375">
    <property type="entry name" value="Dynein_light"/>
    <property type="match status" value="1"/>
</dbReference>
<dbReference type="GO" id="GO:0045505">
    <property type="term" value="F:dynein intermediate chain binding"/>
    <property type="evidence" value="ECO:0007669"/>
    <property type="project" value="TreeGrafter"/>
</dbReference>
<dbReference type="GO" id="GO:0005874">
    <property type="term" value="C:microtubule"/>
    <property type="evidence" value="ECO:0007669"/>
    <property type="project" value="UniProtKB-KW"/>
</dbReference>
<evidence type="ECO:0000256" key="10">
    <source>
        <dbReference type="ARBA" id="ARBA00023175"/>
    </source>
</evidence>
<evidence type="ECO:0000256" key="1">
    <source>
        <dbReference type="ARBA" id="ARBA00004123"/>
    </source>
</evidence>
<dbReference type="GO" id="GO:0015031">
    <property type="term" value="P:protein transport"/>
    <property type="evidence" value="ECO:0007669"/>
    <property type="project" value="UniProtKB-KW"/>
</dbReference>
<keyword evidence="11 13" id="KW-0206">Cytoskeleton</keyword>
<evidence type="ECO:0000256" key="9">
    <source>
        <dbReference type="ARBA" id="ARBA00023017"/>
    </source>
</evidence>
<evidence type="ECO:0000256" key="5">
    <source>
        <dbReference type="ARBA" id="ARBA00022490"/>
    </source>
</evidence>
<sequence>MSDSVTPTAAPDAGKAVIKNADMDQEMQQEIVEMAADAMMRFELEKDMAAHMKRTADKKFGTTWHVIVGRSFGSFVTHESKYFLYFYLGPMAFLVWRA</sequence>
<evidence type="ECO:0000256" key="4">
    <source>
        <dbReference type="ARBA" id="ARBA00022448"/>
    </source>
</evidence>
<keyword evidence="7" id="KW-0509">mRNA transport</keyword>
<dbReference type="InterPro" id="IPR001372">
    <property type="entry name" value="Dynein_light_chain_typ-1/2"/>
</dbReference>
<evidence type="ECO:0000256" key="12">
    <source>
        <dbReference type="ARBA" id="ARBA00023242"/>
    </source>
</evidence>
<dbReference type="Proteomes" id="UP000186303">
    <property type="component" value="Chromosome 6"/>
</dbReference>
<dbReference type="InterPro" id="IPR037177">
    <property type="entry name" value="DLC_sf"/>
</dbReference>
<dbReference type="SUPFAM" id="SSF54648">
    <property type="entry name" value="DLC"/>
    <property type="match status" value="1"/>
</dbReference>
<dbReference type="GO" id="GO:0007017">
    <property type="term" value="P:microtubule-based process"/>
    <property type="evidence" value="ECO:0007669"/>
    <property type="project" value="InterPro"/>
</dbReference>
<evidence type="ECO:0000256" key="3">
    <source>
        <dbReference type="ARBA" id="ARBA00010156"/>
    </source>
</evidence>
<dbReference type="OrthoDB" id="10033309at2759"/>
<evidence type="ECO:0000256" key="7">
    <source>
        <dbReference type="ARBA" id="ARBA00022816"/>
    </source>
</evidence>
<dbReference type="GO" id="GO:0005868">
    <property type="term" value="C:cytoplasmic dynein complex"/>
    <property type="evidence" value="ECO:0007669"/>
    <property type="project" value="TreeGrafter"/>
</dbReference>
<comment type="function">
    <text evidence="13">Acts as one of several non-catalytic accessory components of the cytoplasmic dynein complex that are thought to be involved in linking dynein to cargos and to adapter proteins that regulate dynein function. Cytoplasmic dynein acts as a motor for the intracellular retrograde motility of vesicles and organelles along microtubules. May play a role in changing or maintaining the spatial distribution of cytoskeletal structures.</text>
</comment>
<comment type="similarity">
    <text evidence="3 13">Belongs to the dynein light chain family.</text>
</comment>
<keyword evidence="10 13" id="KW-0505">Motor protein</keyword>
<dbReference type="OMA" id="THEKGHF"/>
<comment type="subcellular location">
    <subcellularLocation>
        <location evidence="2 13">Cytoplasm</location>
        <location evidence="2 13">Cytoskeleton</location>
    </subcellularLocation>
    <subcellularLocation>
        <location evidence="1">Nucleus</location>
    </subcellularLocation>
</comment>
<dbReference type="PANTHER" id="PTHR11886">
    <property type="entry name" value="DYNEIN LIGHT CHAIN"/>
    <property type="match status" value="1"/>
</dbReference>
<keyword evidence="4 13" id="KW-0813">Transport</keyword>
<keyword evidence="6 13" id="KW-0493">Microtubule</keyword>
<protein>
    <recommendedName>
        <fullName evidence="13">Dynein light chain</fullName>
    </recommendedName>
</protein>
<dbReference type="GO" id="GO:0051028">
    <property type="term" value="P:mRNA transport"/>
    <property type="evidence" value="ECO:0007669"/>
    <property type="project" value="UniProtKB-KW"/>
</dbReference>
<proteinExistence type="inferred from homology"/>
<dbReference type="VEuPathDB" id="FungiDB:MSYG_3790"/>
<evidence type="ECO:0000256" key="11">
    <source>
        <dbReference type="ARBA" id="ARBA00023212"/>
    </source>
</evidence>
<comment type="subunit">
    <text evidence="13">Cytoplasmic dynein consists of two catalytic heavy chains (HCs) and a number of non-catalytic subunits which present intermediate chains (ICs), light intermediate chains (LICs) and light chains (LCs).</text>
</comment>
<dbReference type="EMBL" id="LT671826">
    <property type="protein sequence ID" value="SHO79441.1"/>
    <property type="molecule type" value="Genomic_DNA"/>
</dbReference>
<organism evidence="14 15">
    <name type="scientific">Malassezia sympodialis (strain ATCC 42132)</name>
    <name type="common">Atopic eczema-associated yeast</name>
    <dbReference type="NCBI Taxonomy" id="1230383"/>
    <lineage>
        <taxon>Eukaryota</taxon>
        <taxon>Fungi</taxon>
        <taxon>Dikarya</taxon>
        <taxon>Basidiomycota</taxon>
        <taxon>Ustilaginomycotina</taxon>
        <taxon>Malasseziomycetes</taxon>
        <taxon>Malasseziales</taxon>
        <taxon>Malasseziaceae</taxon>
        <taxon>Malassezia</taxon>
    </lineage>
</organism>
<keyword evidence="9 13" id="KW-0243">Dynein</keyword>
<keyword evidence="15" id="KW-1185">Reference proteome</keyword>
<dbReference type="FunFam" id="3.30.740.10:FF:000005">
    <property type="entry name" value="Dynein light chain"/>
    <property type="match status" value="1"/>
</dbReference>
<evidence type="ECO:0000313" key="14">
    <source>
        <dbReference type="EMBL" id="SHO79441.1"/>
    </source>
</evidence>